<dbReference type="GO" id="GO:1990170">
    <property type="term" value="P:stress response to cadmium ion"/>
    <property type="evidence" value="ECO:0007669"/>
    <property type="project" value="TreeGrafter"/>
</dbReference>
<dbReference type="HOGENOM" id="CLU_102553_1_0_0"/>
<dbReference type="InParanoid" id="E8QWY8"/>
<dbReference type="Gene3D" id="4.10.860.10">
    <property type="entry name" value="UVR domain"/>
    <property type="match status" value="1"/>
</dbReference>
<proteinExistence type="predicted"/>
<dbReference type="RefSeq" id="WP_013566315.1">
    <property type="nucleotide sequence ID" value="NC_014962.1"/>
</dbReference>
<dbReference type="GO" id="GO:0050897">
    <property type="term" value="F:cobalt ion binding"/>
    <property type="evidence" value="ECO:0007669"/>
    <property type="project" value="TreeGrafter"/>
</dbReference>
<evidence type="ECO:0000313" key="3">
    <source>
        <dbReference type="EMBL" id="ADV64027.1"/>
    </source>
</evidence>
<dbReference type="PIRSF" id="PIRSF015034">
    <property type="entry name" value="YacH"/>
    <property type="match status" value="1"/>
</dbReference>
<accession>E8QWY8</accession>
<dbReference type="SUPFAM" id="SSF46600">
    <property type="entry name" value="C-terminal UvrC-binding domain of UvrB"/>
    <property type="match status" value="1"/>
</dbReference>
<dbReference type="AlphaFoldDB" id="E8QWY8"/>
<dbReference type="GO" id="GO:0005507">
    <property type="term" value="F:copper ion binding"/>
    <property type="evidence" value="ECO:0007669"/>
    <property type="project" value="TreeGrafter"/>
</dbReference>
<reference key="1">
    <citation type="submission" date="2010-11" db="EMBL/GenBank/DDBJ databases">
        <title>The complete sequence of chromosome of Isophaera pallida ATCC 43644.</title>
        <authorList>
            <consortium name="US DOE Joint Genome Institute (JGI-PGF)"/>
            <person name="Lucas S."/>
            <person name="Copeland A."/>
            <person name="Lapidus A."/>
            <person name="Bruce D."/>
            <person name="Goodwin L."/>
            <person name="Pitluck S."/>
            <person name="Kyrpides N."/>
            <person name="Mavromatis K."/>
            <person name="Pagani I."/>
            <person name="Ivanova N."/>
            <person name="Saunders E."/>
            <person name="Brettin T."/>
            <person name="Detter J.C."/>
            <person name="Han C."/>
            <person name="Tapia R."/>
            <person name="Land M."/>
            <person name="Hauser L."/>
            <person name="Markowitz V."/>
            <person name="Cheng J.-F."/>
            <person name="Hugenholtz P."/>
            <person name="Woyke T."/>
            <person name="Wu D."/>
            <person name="Eisen J.A."/>
        </authorList>
    </citation>
    <scope>NUCLEOTIDE SEQUENCE</scope>
    <source>
        <strain>ATCC 43644</strain>
    </source>
</reference>
<keyword evidence="4" id="KW-1185">Reference proteome</keyword>
<organism evidence="3 4">
    <name type="scientific">Isosphaera pallida (strain ATCC 43644 / DSM 9630 / IS1B)</name>
    <dbReference type="NCBI Taxonomy" id="575540"/>
    <lineage>
        <taxon>Bacteria</taxon>
        <taxon>Pseudomonadati</taxon>
        <taxon>Planctomycetota</taxon>
        <taxon>Planctomycetia</taxon>
        <taxon>Isosphaerales</taxon>
        <taxon>Isosphaeraceae</taxon>
        <taxon>Isosphaera</taxon>
    </lineage>
</organism>
<feature type="domain" description="UVR" evidence="2">
    <location>
        <begin position="142"/>
        <end position="177"/>
    </location>
</feature>
<keyword evidence="1" id="KW-0227">DNA damage</keyword>
<dbReference type="GO" id="GO:0046870">
    <property type="term" value="F:cadmium ion binding"/>
    <property type="evidence" value="ECO:0007669"/>
    <property type="project" value="TreeGrafter"/>
</dbReference>
<dbReference type="PROSITE" id="PS50151">
    <property type="entry name" value="UVR"/>
    <property type="match status" value="1"/>
</dbReference>
<dbReference type="STRING" id="575540.Isop_3470"/>
<dbReference type="InterPro" id="IPR036876">
    <property type="entry name" value="UVR_dom_sf"/>
</dbReference>
<dbReference type="InterPro" id="IPR025542">
    <property type="entry name" value="YacH"/>
</dbReference>
<dbReference type="PANTHER" id="PTHR38430:SF1">
    <property type="entry name" value="PROTEIN-ARGININE KINASE ACTIVATOR PROTEIN"/>
    <property type="match status" value="1"/>
</dbReference>
<protein>
    <submittedName>
        <fullName evidence="3">UvrB/UvrC protein</fullName>
    </submittedName>
</protein>
<dbReference type="InterPro" id="IPR001943">
    <property type="entry name" value="UVR_dom"/>
</dbReference>
<name>E8QWY8_ISOPI</name>
<dbReference type="KEGG" id="ipa:Isop_3470"/>
<dbReference type="GO" id="GO:0009432">
    <property type="term" value="P:SOS response"/>
    <property type="evidence" value="ECO:0007669"/>
    <property type="project" value="UniProtKB-KW"/>
</dbReference>
<dbReference type="GO" id="GO:1990169">
    <property type="term" value="P:stress response to copper ion"/>
    <property type="evidence" value="ECO:0007669"/>
    <property type="project" value="TreeGrafter"/>
</dbReference>
<dbReference type="GO" id="GO:0008270">
    <property type="term" value="F:zinc ion binding"/>
    <property type="evidence" value="ECO:0007669"/>
    <property type="project" value="TreeGrafter"/>
</dbReference>
<reference evidence="3 4" key="2">
    <citation type="journal article" date="2011" name="Stand. Genomic Sci.">
        <title>Complete genome sequence of Isosphaera pallida type strain (IS1B).</title>
        <authorList>
            <consortium name="US DOE Joint Genome Institute (JGI-PGF)"/>
            <person name="Goker M."/>
            <person name="Cleland D."/>
            <person name="Saunders E."/>
            <person name="Lapidus A."/>
            <person name="Nolan M."/>
            <person name="Lucas S."/>
            <person name="Hammon N."/>
            <person name="Deshpande S."/>
            <person name="Cheng J.F."/>
            <person name="Tapia R."/>
            <person name="Han C."/>
            <person name="Goodwin L."/>
            <person name="Pitluck S."/>
            <person name="Liolios K."/>
            <person name="Pagani I."/>
            <person name="Ivanova N."/>
            <person name="Mavromatis K."/>
            <person name="Pati A."/>
            <person name="Chen A."/>
            <person name="Palaniappan K."/>
            <person name="Land M."/>
            <person name="Hauser L."/>
            <person name="Chang Y.J."/>
            <person name="Jeffries C.D."/>
            <person name="Detter J.C."/>
            <person name="Beck B."/>
            <person name="Woyke T."/>
            <person name="Bristow J."/>
            <person name="Eisen J.A."/>
            <person name="Markowitz V."/>
            <person name="Hugenholtz P."/>
            <person name="Kyrpides N.C."/>
            <person name="Klenk H.P."/>
        </authorList>
    </citation>
    <scope>NUCLEOTIDE SEQUENCE [LARGE SCALE GENOMIC DNA]</scope>
    <source>
        <strain evidence="4">ATCC 43644 / DSM 9630 / IS1B</strain>
    </source>
</reference>
<dbReference type="OrthoDB" id="9788704at2"/>
<keyword evidence="1" id="KW-0742">SOS response</keyword>
<evidence type="ECO:0000256" key="1">
    <source>
        <dbReference type="ARBA" id="ARBA00023236"/>
    </source>
</evidence>
<dbReference type="Proteomes" id="UP000008631">
    <property type="component" value="Chromosome"/>
</dbReference>
<dbReference type="Pfam" id="PF02151">
    <property type="entry name" value="UVR"/>
    <property type="match status" value="1"/>
</dbReference>
<gene>
    <name evidence="3" type="ordered locus">Isop_3470</name>
</gene>
<evidence type="ECO:0000313" key="4">
    <source>
        <dbReference type="Proteomes" id="UP000008631"/>
    </source>
</evidence>
<evidence type="ECO:0000259" key="2">
    <source>
        <dbReference type="PROSITE" id="PS50151"/>
    </source>
</evidence>
<dbReference type="PANTHER" id="PTHR38430">
    <property type="entry name" value="PROTEIN-ARGININE KINASE ACTIVATOR PROTEIN"/>
    <property type="match status" value="1"/>
</dbReference>
<dbReference type="eggNOG" id="COG3880">
    <property type="taxonomic scope" value="Bacteria"/>
</dbReference>
<dbReference type="EMBL" id="CP002353">
    <property type="protein sequence ID" value="ADV64027.1"/>
    <property type="molecule type" value="Genomic_DNA"/>
</dbReference>
<sequence>MKCQRCSRTASFHITDIERKTKKLTDYHLCEECASKFLNPATSESEMEDEDSGVGVVSPMSELAKKLALQGPGGRPSSKPEATVCPVCGITFADFRSTGRLGCPHDYEVFRDELMPLLENVHNHTVHKGKSPKRAPSGTERFTELIQYRNQLKVAIATEDYETAAKLRDQIRDLEQIVGNRRSSSVPPSSSK</sequence>